<feature type="compositionally biased region" description="Acidic residues" evidence="1">
    <location>
        <begin position="16"/>
        <end position="28"/>
    </location>
</feature>
<proteinExistence type="predicted"/>
<keyword evidence="3" id="KW-1185">Reference proteome</keyword>
<organism evidence="2 3">
    <name type="scientific">Marchantia polymorpha</name>
    <name type="common">Common liverwort</name>
    <name type="synonym">Marchantia aquatica</name>
    <dbReference type="NCBI Taxonomy" id="3197"/>
    <lineage>
        <taxon>Eukaryota</taxon>
        <taxon>Viridiplantae</taxon>
        <taxon>Streptophyta</taxon>
        <taxon>Embryophyta</taxon>
        <taxon>Marchantiophyta</taxon>
        <taxon>Marchantiopsida</taxon>
        <taxon>Marchantiidae</taxon>
        <taxon>Marchantiales</taxon>
        <taxon>Marchantiaceae</taxon>
        <taxon>Marchantia</taxon>
    </lineage>
</organism>
<evidence type="ECO:0000256" key="1">
    <source>
        <dbReference type="SAM" id="MobiDB-lite"/>
    </source>
</evidence>
<feature type="compositionally biased region" description="Polar residues" evidence="1">
    <location>
        <begin position="34"/>
        <end position="45"/>
    </location>
</feature>
<feature type="compositionally biased region" description="Pro residues" evidence="1">
    <location>
        <begin position="77"/>
        <end position="111"/>
    </location>
</feature>
<name>A0A2R6X896_MARPO</name>
<feature type="region of interest" description="Disordered" evidence="1">
    <location>
        <begin position="77"/>
        <end position="137"/>
    </location>
</feature>
<dbReference type="EMBL" id="KZ772702">
    <property type="protein sequence ID" value="PTQ42309.1"/>
    <property type="molecule type" value="Genomic_DNA"/>
</dbReference>
<gene>
    <name evidence="2" type="ORF">MARPO_0030s0054</name>
</gene>
<dbReference type="AlphaFoldDB" id="A0A2R6X896"/>
<accession>A0A2R6X896</accession>
<feature type="region of interest" description="Disordered" evidence="1">
    <location>
        <begin position="1"/>
        <end position="52"/>
    </location>
</feature>
<dbReference type="Proteomes" id="UP000244005">
    <property type="component" value="Unassembled WGS sequence"/>
</dbReference>
<sequence length="137" mass="14835">MEPLPGWINLLREQMKEEEQEEEEEEGEDGRGLRSSSQPTASSATKVLPHSAPLSMAALSTTDLVVNPLEWKNPIPLPQPPVFLLPLPQPLPQPLPFAPTPSPSPCPCPPPPDRDLLHVRSSSAASEPKTTLTVAAR</sequence>
<feature type="compositionally biased region" description="Polar residues" evidence="1">
    <location>
        <begin position="120"/>
        <end position="137"/>
    </location>
</feature>
<evidence type="ECO:0000313" key="3">
    <source>
        <dbReference type="Proteomes" id="UP000244005"/>
    </source>
</evidence>
<protein>
    <submittedName>
        <fullName evidence="2">Uncharacterized protein</fullName>
    </submittedName>
</protein>
<evidence type="ECO:0000313" key="2">
    <source>
        <dbReference type="EMBL" id="PTQ42309.1"/>
    </source>
</evidence>
<reference evidence="3" key="1">
    <citation type="journal article" date="2017" name="Cell">
        <title>Insights into land plant evolution garnered from the Marchantia polymorpha genome.</title>
        <authorList>
            <person name="Bowman J.L."/>
            <person name="Kohchi T."/>
            <person name="Yamato K.T."/>
            <person name="Jenkins J."/>
            <person name="Shu S."/>
            <person name="Ishizaki K."/>
            <person name="Yamaoka S."/>
            <person name="Nishihama R."/>
            <person name="Nakamura Y."/>
            <person name="Berger F."/>
            <person name="Adam C."/>
            <person name="Aki S.S."/>
            <person name="Althoff F."/>
            <person name="Araki T."/>
            <person name="Arteaga-Vazquez M.A."/>
            <person name="Balasubrmanian S."/>
            <person name="Barry K."/>
            <person name="Bauer D."/>
            <person name="Boehm C.R."/>
            <person name="Briginshaw L."/>
            <person name="Caballero-Perez J."/>
            <person name="Catarino B."/>
            <person name="Chen F."/>
            <person name="Chiyoda S."/>
            <person name="Chovatia M."/>
            <person name="Davies K.M."/>
            <person name="Delmans M."/>
            <person name="Demura T."/>
            <person name="Dierschke T."/>
            <person name="Dolan L."/>
            <person name="Dorantes-Acosta A.E."/>
            <person name="Eklund D.M."/>
            <person name="Florent S.N."/>
            <person name="Flores-Sandoval E."/>
            <person name="Fujiyama A."/>
            <person name="Fukuzawa H."/>
            <person name="Galik B."/>
            <person name="Grimanelli D."/>
            <person name="Grimwood J."/>
            <person name="Grossniklaus U."/>
            <person name="Hamada T."/>
            <person name="Haseloff J."/>
            <person name="Hetherington A.J."/>
            <person name="Higo A."/>
            <person name="Hirakawa Y."/>
            <person name="Hundley H.N."/>
            <person name="Ikeda Y."/>
            <person name="Inoue K."/>
            <person name="Inoue S.I."/>
            <person name="Ishida S."/>
            <person name="Jia Q."/>
            <person name="Kakita M."/>
            <person name="Kanazawa T."/>
            <person name="Kawai Y."/>
            <person name="Kawashima T."/>
            <person name="Kennedy M."/>
            <person name="Kinose K."/>
            <person name="Kinoshita T."/>
            <person name="Kohara Y."/>
            <person name="Koide E."/>
            <person name="Komatsu K."/>
            <person name="Kopischke S."/>
            <person name="Kubo M."/>
            <person name="Kyozuka J."/>
            <person name="Lagercrantz U."/>
            <person name="Lin S.S."/>
            <person name="Lindquist E."/>
            <person name="Lipzen A.M."/>
            <person name="Lu C.W."/>
            <person name="De Luna E."/>
            <person name="Martienssen R.A."/>
            <person name="Minamino N."/>
            <person name="Mizutani M."/>
            <person name="Mizutani M."/>
            <person name="Mochizuki N."/>
            <person name="Monte I."/>
            <person name="Mosher R."/>
            <person name="Nagasaki H."/>
            <person name="Nakagami H."/>
            <person name="Naramoto S."/>
            <person name="Nishitani K."/>
            <person name="Ohtani M."/>
            <person name="Okamoto T."/>
            <person name="Okumura M."/>
            <person name="Phillips J."/>
            <person name="Pollak B."/>
            <person name="Reinders A."/>
            <person name="Rovekamp M."/>
            <person name="Sano R."/>
            <person name="Sawa S."/>
            <person name="Schmid M.W."/>
            <person name="Shirakawa M."/>
            <person name="Solano R."/>
            <person name="Spunde A."/>
            <person name="Suetsugu N."/>
            <person name="Sugano S."/>
            <person name="Sugiyama A."/>
            <person name="Sun R."/>
            <person name="Suzuki Y."/>
            <person name="Takenaka M."/>
            <person name="Takezawa D."/>
            <person name="Tomogane H."/>
            <person name="Tsuzuki M."/>
            <person name="Ueda T."/>
            <person name="Umeda M."/>
            <person name="Ward J.M."/>
            <person name="Watanabe Y."/>
            <person name="Yazaki K."/>
            <person name="Yokoyama R."/>
            <person name="Yoshitake Y."/>
            <person name="Yotsui I."/>
            <person name="Zachgo S."/>
            <person name="Schmutz J."/>
        </authorList>
    </citation>
    <scope>NUCLEOTIDE SEQUENCE [LARGE SCALE GENOMIC DNA]</scope>
    <source>
        <strain evidence="3">Tak-1</strain>
    </source>
</reference>